<feature type="domain" description="SLC41A/MgtE integral membrane" evidence="10">
    <location>
        <begin position="46"/>
        <end position="165"/>
    </location>
</feature>
<dbReference type="GO" id="GO:0016020">
    <property type="term" value="C:membrane"/>
    <property type="evidence" value="ECO:0007669"/>
    <property type="project" value="UniProtKB-SubCell"/>
</dbReference>
<dbReference type="PANTHER" id="PTHR16228">
    <property type="entry name" value="DIVALENT CATION TRANSPORTER SOLUTE CARRIER FAMILY 41"/>
    <property type="match status" value="1"/>
</dbReference>
<dbReference type="GeneID" id="1476983"/>
<evidence type="ECO:0000256" key="8">
    <source>
        <dbReference type="ARBA" id="ARBA00023136"/>
    </source>
</evidence>
<dbReference type="SUPFAM" id="SSF161093">
    <property type="entry name" value="MgtE membrane domain-like"/>
    <property type="match status" value="1"/>
</dbReference>
<evidence type="ECO:0000256" key="2">
    <source>
        <dbReference type="ARBA" id="ARBA00009749"/>
    </source>
</evidence>
<dbReference type="InterPro" id="IPR036739">
    <property type="entry name" value="SLC41_membr_dom_sf"/>
</dbReference>
<dbReference type="Pfam" id="PF01769">
    <property type="entry name" value="MgtE"/>
    <property type="match status" value="1"/>
</dbReference>
<keyword evidence="8 9" id="KW-0472">Membrane</keyword>
<keyword evidence="6 9" id="KW-1133">Transmembrane helix</keyword>
<dbReference type="InterPro" id="IPR006667">
    <property type="entry name" value="SLC41_membr_dom"/>
</dbReference>
<dbReference type="PANTHER" id="PTHR16228:SF7">
    <property type="entry name" value="SLC41A_MGTE INTEGRAL MEMBRANE DOMAIN-CONTAINING PROTEIN"/>
    <property type="match status" value="1"/>
</dbReference>
<accession>A0A832WK77</accession>
<reference evidence="11" key="1">
    <citation type="journal article" date="2020" name="bioRxiv">
        <title>A rank-normalized archaeal taxonomy based on genome phylogeny resolves widespread incomplete and uneven classifications.</title>
        <authorList>
            <person name="Rinke C."/>
            <person name="Chuvochina M."/>
            <person name="Mussig A.J."/>
            <person name="Chaumeil P.-A."/>
            <person name="Waite D.W."/>
            <person name="Whitman W.B."/>
            <person name="Parks D.H."/>
            <person name="Hugenholtz P."/>
        </authorList>
    </citation>
    <scope>NUCLEOTIDE SEQUENCE</scope>
    <source>
        <strain evidence="11">UBA8853</strain>
    </source>
</reference>
<keyword evidence="7" id="KW-0406">Ion transport</keyword>
<dbReference type="InterPro" id="IPR045349">
    <property type="entry name" value="SLC41A1-3"/>
</dbReference>
<dbReference type="EMBL" id="DUJS01000002">
    <property type="protein sequence ID" value="HII69890.1"/>
    <property type="molecule type" value="Genomic_DNA"/>
</dbReference>
<evidence type="ECO:0000256" key="3">
    <source>
        <dbReference type="ARBA" id="ARBA00022448"/>
    </source>
</evidence>
<organism evidence="11 12">
    <name type="scientific">Methanopyrus kandleri</name>
    <dbReference type="NCBI Taxonomy" id="2320"/>
    <lineage>
        <taxon>Archaea</taxon>
        <taxon>Methanobacteriati</taxon>
        <taxon>Methanobacteriota</taxon>
        <taxon>Methanomada group</taxon>
        <taxon>Methanopyri</taxon>
        <taxon>Methanopyrales</taxon>
        <taxon>Methanopyraceae</taxon>
        <taxon>Methanopyrus</taxon>
    </lineage>
</organism>
<feature type="transmembrane region" description="Helical" evidence="9">
    <location>
        <begin position="81"/>
        <end position="102"/>
    </location>
</feature>
<evidence type="ECO:0000256" key="1">
    <source>
        <dbReference type="ARBA" id="ARBA00004141"/>
    </source>
</evidence>
<keyword evidence="4 9" id="KW-0812">Transmembrane</keyword>
<evidence type="ECO:0000256" key="4">
    <source>
        <dbReference type="ARBA" id="ARBA00022692"/>
    </source>
</evidence>
<evidence type="ECO:0000313" key="12">
    <source>
        <dbReference type="Proteomes" id="UP000619545"/>
    </source>
</evidence>
<evidence type="ECO:0000256" key="7">
    <source>
        <dbReference type="ARBA" id="ARBA00023065"/>
    </source>
</evidence>
<evidence type="ECO:0000259" key="10">
    <source>
        <dbReference type="Pfam" id="PF01769"/>
    </source>
</evidence>
<protein>
    <recommendedName>
        <fullName evidence="10">SLC41A/MgtE integral membrane domain-containing protein</fullName>
    </recommendedName>
</protein>
<name>A0A832WK77_9EURY</name>
<keyword evidence="3" id="KW-0813">Transport</keyword>
<comment type="caution">
    <text evidence="11">The sequence shown here is derived from an EMBL/GenBank/DDBJ whole genome shotgun (WGS) entry which is preliminary data.</text>
</comment>
<dbReference type="Proteomes" id="UP000619545">
    <property type="component" value="Unassembled WGS sequence"/>
</dbReference>
<dbReference type="Gene3D" id="1.10.357.20">
    <property type="entry name" value="SLC41 divalent cation transporters, integral membrane domain"/>
    <property type="match status" value="1"/>
</dbReference>
<feature type="transmembrane region" description="Helical" evidence="9">
    <location>
        <begin position="152"/>
        <end position="170"/>
    </location>
</feature>
<keyword evidence="5" id="KW-0460">Magnesium</keyword>
<feature type="transmembrane region" description="Helical" evidence="9">
    <location>
        <begin position="109"/>
        <end position="132"/>
    </location>
</feature>
<comment type="subcellular location">
    <subcellularLocation>
        <location evidence="1">Membrane</location>
        <topology evidence="1">Multi-pass membrane protein</topology>
    </subcellularLocation>
</comment>
<evidence type="ECO:0000256" key="9">
    <source>
        <dbReference type="SAM" id="Phobius"/>
    </source>
</evidence>
<comment type="similarity">
    <text evidence="2">Belongs to the SLC41A transporter family.</text>
</comment>
<dbReference type="AlphaFoldDB" id="A0A832WK77"/>
<dbReference type="RefSeq" id="WP_011019250.1">
    <property type="nucleotide sequence ID" value="NZ_DUJS01000002.1"/>
</dbReference>
<gene>
    <name evidence="11" type="ORF">HA336_01490</name>
</gene>
<evidence type="ECO:0000313" key="11">
    <source>
        <dbReference type="EMBL" id="HII69890.1"/>
    </source>
</evidence>
<evidence type="ECO:0000256" key="5">
    <source>
        <dbReference type="ARBA" id="ARBA00022842"/>
    </source>
</evidence>
<proteinExistence type="inferred from homology"/>
<evidence type="ECO:0000256" key="6">
    <source>
        <dbReference type="ARBA" id="ARBA00022989"/>
    </source>
</evidence>
<dbReference type="GO" id="GO:0008324">
    <property type="term" value="F:monoatomic cation transmembrane transporter activity"/>
    <property type="evidence" value="ECO:0007669"/>
    <property type="project" value="InterPro"/>
</dbReference>
<sequence>MKRFLRDLSAATASLTALVLMESFTGITLESLKHRWVHHPEFLAMLPALMDFRGNVALAHSARTATATHLGDEERALQSSLAVLLIGLMVPPVIGSVVYYAYGGDLSTLVGTAFLTVLSVTAVVTPVTVGIVRMAAMLGFDPDHVAPPLTTALSDVLTVAFLFTIAEVMVG</sequence>